<dbReference type="VEuPathDB" id="FungiDB:I7I53_08972"/>
<organism evidence="2">
    <name type="scientific">Ajellomyces capsulatus (strain H88)</name>
    <name type="common">Darling's disease fungus</name>
    <name type="synonym">Histoplasma capsulatum</name>
    <dbReference type="NCBI Taxonomy" id="544711"/>
    <lineage>
        <taxon>Eukaryota</taxon>
        <taxon>Fungi</taxon>
        <taxon>Dikarya</taxon>
        <taxon>Ascomycota</taxon>
        <taxon>Pezizomycotina</taxon>
        <taxon>Eurotiomycetes</taxon>
        <taxon>Eurotiomycetidae</taxon>
        <taxon>Onygenales</taxon>
        <taxon>Ajellomycetaceae</taxon>
        <taxon>Histoplasma</taxon>
    </lineage>
</organism>
<evidence type="ECO:0000313" key="2">
    <source>
        <dbReference type="Proteomes" id="UP000008142"/>
    </source>
</evidence>
<dbReference type="Proteomes" id="UP000008142">
    <property type="component" value="Unassembled WGS sequence"/>
</dbReference>
<sequence length="194" mass="23012">MTPRLPVILSSSKDWDLWYKLILSLAKDYNVLEFIDDQSPEHIRSNMTDILETVEPRELEMALSENDLIDVKKLLIALKKRLCPSIAERQYEARLRYENLRKPPKGGLNKWLDEWMLIEHKIRRAGIEGNFDLWQDFFHANRSIDNAYVTFRKKKFEIEGKGNSRFADMVDDFRAEYSRKRLLELGRITSDIPH</sequence>
<dbReference type="EMBL" id="DS990640">
    <property type="protein sequence ID" value="EGC47011.1"/>
    <property type="molecule type" value="Genomic_DNA"/>
</dbReference>
<protein>
    <submittedName>
        <fullName evidence="1">Uncharacterized protein</fullName>
    </submittedName>
</protein>
<evidence type="ECO:0000313" key="1">
    <source>
        <dbReference type="EMBL" id="EGC47011.1"/>
    </source>
</evidence>
<dbReference type="OMA" id="HANRSID"/>
<dbReference type="OrthoDB" id="4187030at2759"/>
<reference evidence="2" key="1">
    <citation type="submission" date="2008-07" db="EMBL/GenBank/DDBJ databases">
        <title>Annotation of Ajellomyces capsulatus strain H88.</title>
        <authorList>
            <person name="Champion M."/>
            <person name="Cuomo C."/>
            <person name="Ma L.-J."/>
            <person name="Henn M.R."/>
            <person name="Sil A."/>
            <person name="Goldman B."/>
            <person name="Young S.K."/>
            <person name="Kodira C.D."/>
            <person name="Zeng Q."/>
            <person name="Koehrsen M."/>
            <person name="Alvarado L."/>
            <person name="Berlin A."/>
            <person name="Borenstein D."/>
            <person name="Chen Z."/>
            <person name="Engels R."/>
            <person name="Freedman E."/>
            <person name="Gellesch M."/>
            <person name="Goldberg J."/>
            <person name="Griggs A."/>
            <person name="Gujja S."/>
            <person name="Heiman D."/>
            <person name="Hepburn T."/>
            <person name="Howarth C."/>
            <person name="Jen D."/>
            <person name="Larson L."/>
            <person name="Lewis B."/>
            <person name="Mehta T."/>
            <person name="Park D."/>
            <person name="Pearson M."/>
            <person name="Roberts A."/>
            <person name="Saif S."/>
            <person name="Shea T."/>
            <person name="Shenoy N."/>
            <person name="Sisk P."/>
            <person name="Stolte C."/>
            <person name="Sykes S."/>
            <person name="Walk T."/>
            <person name="White J."/>
            <person name="Yandava C."/>
            <person name="Klein B."/>
            <person name="McEwen J.G."/>
            <person name="Puccia R."/>
            <person name="Goldman G.H."/>
            <person name="Felipe M.S."/>
            <person name="Nino-Vega G."/>
            <person name="San-Blas G."/>
            <person name="Taylor J."/>
            <person name="Mendoza L."/>
            <person name="Galagan J."/>
            <person name="Nusbaum C."/>
            <person name="Birren B."/>
        </authorList>
    </citation>
    <scope>NUCLEOTIDE SEQUENCE [LARGE SCALE GENOMIC DNA]</scope>
    <source>
        <strain evidence="2">H88</strain>
    </source>
</reference>
<dbReference type="AlphaFoldDB" id="F0UPQ8"/>
<dbReference type="HOGENOM" id="CLU_1165551_0_0_1"/>
<dbReference type="STRING" id="544711.F0UPQ8"/>
<accession>F0UPQ8</accession>
<gene>
    <name evidence="1" type="ORF">HCEG_06226</name>
</gene>
<name>F0UPQ8_AJEC8</name>
<proteinExistence type="predicted"/>